<keyword evidence="7 9" id="KW-1133">Transmembrane helix</keyword>
<evidence type="ECO:0000256" key="2">
    <source>
        <dbReference type="ARBA" id="ARBA00010072"/>
    </source>
</evidence>
<dbReference type="InterPro" id="IPR035906">
    <property type="entry name" value="MetI-like_sf"/>
</dbReference>
<evidence type="ECO:0000256" key="3">
    <source>
        <dbReference type="ARBA" id="ARBA00022448"/>
    </source>
</evidence>
<evidence type="ECO:0000256" key="6">
    <source>
        <dbReference type="ARBA" id="ARBA00022692"/>
    </source>
</evidence>
<keyword evidence="8 9" id="KW-0472">Membrane</keyword>
<keyword evidence="3 9" id="KW-0813">Transport</keyword>
<protein>
    <submittedName>
        <fullName evidence="11">ABC transporter permease</fullName>
    </submittedName>
</protein>
<evidence type="ECO:0000259" key="10">
    <source>
        <dbReference type="PROSITE" id="PS50928"/>
    </source>
</evidence>
<feature type="transmembrane region" description="Helical" evidence="9">
    <location>
        <begin position="208"/>
        <end position="231"/>
    </location>
</feature>
<keyword evidence="12" id="KW-1185">Reference proteome</keyword>
<evidence type="ECO:0000313" key="11">
    <source>
        <dbReference type="EMBL" id="APH72681.1"/>
    </source>
</evidence>
<sequence>METLLLPLAQTSTFDLLALQPPGWGGNLLYGLLNSVIIAVGAFGFGLIIGVGGAYGKLYGGPVIRDLLEVYTTIVRAIPELVLILLLYFAGTDLINRALDAFGYEPIDINGLVAGIWVLAFVQGAYSTEVIRGAILAIPQGQIEAARAYGMSPGMLLRRITIPAMLPFAIPGLANLWLIATKDTALLAIVGFNELTQQTRTAAGATKAYFTFFMAAGVLYLLLSLFSNVIIGRIERWARRGMPAAGGAG</sequence>
<dbReference type="NCBIfam" id="TIGR01726">
    <property type="entry name" value="HEQRo_perm_3TM"/>
    <property type="match status" value="1"/>
</dbReference>
<dbReference type="PROSITE" id="PS50928">
    <property type="entry name" value="ABC_TM1"/>
    <property type="match status" value="1"/>
</dbReference>
<evidence type="ECO:0000256" key="5">
    <source>
        <dbReference type="ARBA" id="ARBA00022519"/>
    </source>
</evidence>
<dbReference type="SUPFAM" id="SSF161098">
    <property type="entry name" value="MetI-like"/>
    <property type="match status" value="1"/>
</dbReference>
<feature type="domain" description="ABC transmembrane type-1" evidence="10">
    <location>
        <begin position="32"/>
        <end position="231"/>
    </location>
</feature>
<dbReference type="InterPro" id="IPR000515">
    <property type="entry name" value="MetI-like"/>
</dbReference>
<feature type="transmembrane region" description="Helical" evidence="9">
    <location>
        <begin position="109"/>
        <end position="126"/>
    </location>
</feature>
<feature type="transmembrane region" description="Helical" evidence="9">
    <location>
        <begin position="160"/>
        <end position="180"/>
    </location>
</feature>
<feature type="transmembrane region" description="Helical" evidence="9">
    <location>
        <begin position="28"/>
        <end position="55"/>
    </location>
</feature>
<dbReference type="Pfam" id="PF00528">
    <property type="entry name" value="BPD_transp_1"/>
    <property type="match status" value="1"/>
</dbReference>
<dbReference type="KEGG" id="meso:BSQ44_15930"/>
<evidence type="ECO:0000256" key="1">
    <source>
        <dbReference type="ARBA" id="ARBA00004429"/>
    </source>
</evidence>
<dbReference type="Proteomes" id="UP000182840">
    <property type="component" value="Chromosome"/>
</dbReference>
<dbReference type="OrthoDB" id="9815029at2"/>
<dbReference type="GO" id="GO:0022857">
    <property type="term" value="F:transmembrane transporter activity"/>
    <property type="evidence" value="ECO:0007669"/>
    <property type="project" value="InterPro"/>
</dbReference>
<comment type="subcellular location">
    <subcellularLocation>
        <location evidence="1">Cell inner membrane</location>
        <topology evidence="1">Multi-pass membrane protein</topology>
    </subcellularLocation>
    <subcellularLocation>
        <location evidence="9">Cell membrane</location>
        <topology evidence="9">Multi-pass membrane protein</topology>
    </subcellularLocation>
</comment>
<reference evidence="12" key="1">
    <citation type="submission" date="2016-11" db="EMBL/GenBank/DDBJ databases">
        <title>Mesorhizobium oceanicum sp. nov., isolated from deep seawater in South China Sea.</title>
        <authorList>
            <person name="Fu G.-Y."/>
        </authorList>
    </citation>
    <scope>NUCLEOTIDE SEQUENCE [LARGE SCALE GENOMIC DNA]</scope>
    <source>
        <strain evidence="12">B7</strain>
    </source>
</reference>
<accession>A0A1L3STJ4</accession>
<dbReference type="EMBL" id="CP018171">
    <property type="protein sequence ID" value="APH72681.1"/>
    <property type="molecule type" value="Genomic_DNA"/>
</dbReference>
<evidence type="ECO:0000313" key="12">
    <source>
        <dbReference type="Proteomes" id="UP000182840"/>
    </source>
</evidence>
<dbReference type="CDD" id="cd06261">
    <property type="entry name" value="TM_PBP2"/>
    <property type="match status" value="1"/>
</dbReference>
<evidence type="ECO:0000256" key="7">
    <source>
        <dbReference type="ARBA" id="ARBA00022989"/>
    </source>
</evidence>
<comment type="similarity">
    <text evidence="2">Belongs to the binding-protein-dependent transport system permease family. HisMQ subfamily.</text>
</comment>
<dbReference type="InterPro" id="IPR010065">
    <property type="entry name" value="AA_ABC_transptr_permease_3TM"/>
</dbReference>
<evidence type="ECO:0000256" key="9">
    <source>
        <dbReference type="RuleBase" id="RU363032"/>
    </source>
</evidence>
<gene>
    <name evidence="11" type="ORF">BSQ44_15930</name>
</gene>
<dbReference type="PANTHER" id="PTHR30133">
    <property type="entry name" value="CATIONIC AMINO ACID TRANSPORTER, MEMBRANE COMPONENT"/>
    <property type="match status" value="1"/>
</dbReference>
<dbReference type="InterPro" id="IPR051613">
    <property type="entry name" value="ABC_transp_permease_HisMQ"/>
</dbReference>
<feature type="transmembrane region" description="Helical" evidence="9">
    <location>
        <begin position="67"/>
        <end position="89"/>
    </location>
</feature>
<keyword evidence="5" id="KW-0997">Cell inner membrane</keyword>
<evidence type="ECO:0000256" key="4">
    <source>
        <dbReference type="ARBA" id="ARBA00022475"/>
    </source>
</evidence>
<dbReference type="AlphaFoldDB" id="A0A1L3STJ4"/>
<keyword evidence="6 9" id="KW-0812">Transmembrane</keyword>
<dbReference type="GO" id="GO:0043190">
    <property type="term" value="C:ATP-binding cassette (ABC) transporter complex"/>
    <property type="evidence" value="ECO:0007669"/>
    <property type="project" value="InterPro"/>
</dbReference>
<dbReference type="STRING" id="1670800.BSQ44_15930"/>
<proteinExistence type="inferred from homology"/>
<keyword evidence="4" id="KW-1003">Cell membrane</keyword>
<name>A0A1L3STJ4_9HYPH</name>
<dbReference type="Gene3D" id="1.10.3720.10">
    <property type="entry name" value="MetI-like"/>
    <property type="match status" value="1"/>
</dbReference>
<organism evidence="11 12">
    <name type="scientific">Aquibium oceanicum</name>
    <dbReference type="NCBI Taxonomy" id="1670800"/>
    <lineage>
        <taxon>Bacteria</taxon>
        <taxon>Pseudomonadati</taxon>
        <taxon>Pseudomonadota</taxon>
        <taxon>Alphaproteobacteria</taxon>
        <taxon>Hyphomicrobiales</taxon>
        <taxon>Phyllobacteriaceae</taxon>
        <taxon>Aquibium</taxon>
    </lineage>
</organism>
<evidence type="ECO:0000256" key="8">
    <source>
        <dbReference type="ARBA" id="ARBA00023136"/>
    </source>
</evidence>